<dbReference type="Gene3D" id="3.10.105.10">
    <property type="entry name" value="Dipeptide-binding Protein, Domain 3"/>
    <property type="match status" value="1"/>
</dbReference>
<proteinExistence type="inferred from homology"/>
<dbReference type="InterPro" id="IPR000914">
    <property type="entry name" value="SBP_5_dom"/>
</dbReference>
<dbReference type="GO" id="GO:0042597">
    <property type="term" value="C:periplasmic space"/>
    <property type="evidence" value="ECO:0007669"/>
    <property type="project" value="UniProtKB-ARBA"/>
</dbReference>
<keyword evidence="2" id="KW-0813">Transport</keyword>
<dbReference type="RefSeq" id="WP_163816789.1">
    <property type="nucleotide sequence ID" value="NZ_JAAGOB010000002.1"/>
</dbReference>
<dbReference type="GO" id="GO:0043190">
    <property type="term" value="C:ATP-binding cassette (ABC) transporter complex"/>
    <property type="evidence" value="ECO:0007669"/>
    <property type="project" value="InterPro"/>
</dbReference>
<dbReference type="SUPFAM" id="SSF53850">
    <property type="entry name" value="Periplasmic binding protein-like II"/>
    <property type="match status" value="1"/>
</dbReference>
<keyword evidence="6" id="KW-1185">Reference proteome</keyword>
<dbReference type="PANTHER" id="PTHR30290">
    <property type="entry name" value="PERIPLASMIC BINDING COMPONENT OF ABC TRANSPORTER"/>
    <property type="match status" value="1"/>
</dbReference>
<evidence type="ECO:0000259" key="4">
    <source>
        <dbReference type="Pfam" id="PF00496"/>
    </source>
</evidence>
<keyword evidence="3" id="KW-0732">Signal</keyword>
<dbReference type="InterPro" id="IPR030678">
    <property type="entry name" value="Peptide/Ni-bd"/>
</dbReference>
<dbReference type="PROSITE" id="PS51318">
    <property type="entry name" value="TAT"/>
    <property type="match status" value="1"/>
</dbReference>
<sequence length="547" mass="58875">MTPAQSRHDDGFAAAWSDALSRRQLLRAAGLGAVALGGLAAGCTAEAPAPDDAGGSESPAASTGELSAAMANIFSDLDPTTASAVGTIALNRFIYEALYRVDPFPPRTELTPELATDLPQEIDPTTYRIPLRDDAVFHDGNPLTAEDIVYTIQRIQDPDVGSLFARYFEIIESVEAIGEHEIEIRLNAPTTLLAQRLILVRGMSKAAVDASSDALTVKPVGTGPYQVDAVVSGQEVTLNLYDGYTGSGKYNFQTVNVDVTADGNARTAGLRSGQTRIIEDVPGSSFAGLSTTDGLQAEGARGDHLTGLMFHCGIEPFNDVRVRQAVMFAIDRDAITQTSFFGHAEATWEGEISADDPDYAKPSLIYRYDPDHARQLLADAGYGDGGIKVDFLAANLEYLASQTPIIEENLRDVGFEPNVVPGELESLYSRVAEGSYNLFLMKGDTAALGATDAEFLLRWIYYGALPRQFMYWDVPARDRVEELLDEALTSADTGERAAALAEVQDIIQTEVPLGRLHRADYLTGWSSTLQNFRALPTSGFALDGVTG</sequence>
<dbReference type="InterPro" id="IPR006311">
    <property type="entry name" value="TAT_signal"/>
</dbReference>
<accession>A0A6N9YIE2</accession>
<evidence type="ECO:0000256" key="3">
    <source>
        <dbReference type="ARBA" id="ARBA00022729"/>
    </source>
</evidence>
<feature type="domain" description="Solute-binding protein family 5" evidence="4">
    <location>
        <begin position="109"/>
        <end position="443"/>
    </location>
</feature>
<evidence type="ECO:0000313" key="5">
    <source>
        <dbReference type="EMBL" id="NED94763.1"/>
    </source>
</evidence>
<dbReference type="GO" id="GO:1904680">
    <property type="term" value="F:peptide transmembrane transporter activity"/>
    <property type="evidence" value="ECO:0007669"/>
    <property type="project" value="TreeGrafter"/>
</dbReference>
<dbReference type="EMBL" id="JAAGOB010000002">
    <property type="protein sequence ID" value="NED94763.1"/>
    <property type="molecule type" value="Genomic_DNA"/>
</dbReference>
<dbReference type="Pfam" id="PF00496">
    <property type="entry name" value="SBP_bac_5"/>
    <property type="match status" value="1"/>
</dbReference>
<protein>
    <submittedName>
        <fullName evidence="5">ABC transporter substrate-binding protein</fullName>
    </submittedName>
</protein>
<dbReference type="GO" id="GO:0015833">
    <property type="term" value="P:peptide transport"/>
    <property type="evidence" value="ECO:0007669"/>
    <property type="project" value="TreeGrafter"/>
</dbReference>
<comment type="caution">
    <text evidence="5">The sequence shown here is derived from an EMBL/GenBank/DDBJ whole genome shotgun (WGS) entry which is preliminary data.</text>
</comment>
<dbReference type="CDD" id="cd00995">
    <property type="entry name" value="PBP2_NikA_DppA_OppA_like"/>
    <property type="match status" value="1"/>
</dbReference>
<comment type="similarity">
    <text evidence="1">Belongs to the bacterial solute-binding protein 5 family.</text>
</comment>
<dbReference type="Gene3D" id="3.90.76.10">
    <property type="entry name" value="Dipeptide-binding Protein, Domain 1"/>
    <property type="match status" value="1"/>
</dbReference>
<dbReference type="PANTHER" id="PTHR30290:SF9">
    <property type="entry name" value="OLIGOPEPTIDE-BINDING PROTEIN APPA"/>
    <property type="match status" value="1"/>
</dbReference>
<organism evidence="5 6">
    <name type="scientific">Phytoactinopolyspora alkaliphila</name>
    <dbReference type="NCBI Taxonomy" id="1783498"/>
    <lineage>
        <taxon>Bacteria</taxon>
        <taxon>Bacillati</taxon>
        <taxon>Actinomycetota</taxon>
        <taxon>Actinomycetes</taxon>
        <taxon>Jiangellales</taxon>
        <taxon>Jiangellaceae</taxon>
        <taxon>Phytoactinopolyspora</taxon>
    </lineage>
</organism>
<evidence type="ECO:0000256" key="2">
    <source>
        <dbReference type="ARBA" id="ARBA00022448"/>
    </source>
</evidence>
<evidence type="ECO:0000256" key="1">
    <source>
        <dbReference type="ARBA" id="ARBA00005695"/>
    </source>
</evidence>
<dbReference type="AlphaFoldDB" id="A0A6N9YIE2"/>
<dbReference type="Proteomes" id="UP000469185">
    <property type="component" value="Unassembled WGS sequence"/>
</dbReference>
<name>A0A6N9YIE2_9ACTN</name>
<dbReference type="InterPro" id="IPR039424">
    <property type="entry name" value="SBP_5"/>
</dbReference>
<evidence type="ECO:0000313" key="6">
    <source>
        <dbReference type="Proteomes" id="UP000469185"/>
    </source>
</evidence>
<gene>
    <name evidence="5" type="ORF">G1H11_05505</name>
</gene>
<dbReference type="PIRSF" id="PIRSF002741">
    <property type="entry name" value="MppA"/>
    <property type="match status" value="1"/>
</dbReference>
<reference evidence="5 6" key="1">
    <citation type="submission" date="2020-02" db="EMBL/GenBank/DDBJ databases">
        <authorList>
            <person name="Li X.-J."/>
            <person name="Feng X.-M."/>
        </authorList>
    </citation>
    <scope>NUCLEOTIDE SEQUENCE [LARGE SCALE GENOMIC DNA]</scope>
    <source>
        <strain evidence="5 6">CGMCC 4.7225</strain>
    </source>
</reference>
<dbReference type="Gene3D" id="3.40.190.10">
    <property type="entry name" value="Periplasmic binding protein-like II"/>
    <property type="match status" value="1"/>
</dbReference>